<organism evidence="1 2">
    <name type="scientific">Phreatobacter stygius</name>
    <dbReference type="NCBI Taxonomy" id="1940610"/>
    <lineage>
        <taxon>Bacteria</taxon>
        <taxon>Pseudomonadati</taxon>
        <taxon>Pseudomonadota</taxon>
        <taxon>Alphaproteobacteria</taxon>
        <taxon>Hyphomicrobiales</taxon>
        <taxon>Phreatobacteraceae</taxon>
        <taxon>Phreatobacter</taxon>
    </lineage>
</organism>
<accession>A0A4D7B4Z6</accession>
<protein>
    <submittedName>
        <fullName evidence="1">Uncharacterized protein</fullName>
    </submittedName>
</protein>
<reference evidence="1 2" key="1">
    <citation type="submission" date="2019-04" db="EMBL/GenBank/DDBJ databases">
        <title>Phreatobacter aquaticus sp. nov.</title>
        <authorList>
            <person name="Choi A."/>
        </authorList>
    </citation>
    <scope>NUCLEOTIDE SEQUENCE [LARGE SCALE GENOMIC DNA]</scope>
    <source>
        <strain evidence="1 2">KCTC 52518</strain>
    </source>
</reference>
<proteinExistence type="predicted"/>
<dbReference type="Proteomes" id="UP000298781">
    <property type="component" value="Chromosome"/>
</dbReference>
<evidence type="ECO:0000313" key="1">
    <source>
        <dbReference type="EMBL" id="QCI65528.1"/>
    </source>
</evidence>
<dbReference type="AlphaFoldDB" id="A0A4D7B4Z6"/>
<dbReference type="EMBL" id="CP039690">
    <property type="protein sequence ID" value="QCI65528.1"/>
    <property type="molecule type" value="Genomic_DNA"/>
</dbReference>
<gene>
    <name evidence="1" type="ORF">E8M01_15730</name>
</gene>
<name>A0A4D7B4Z6_9HYPH</name>
<dbReference type="RefSeq" id="WP_136960974.1">
    <property type="nucleotide sequence ID" value="NZ_CP039690.1"/>
</dbReference>
<keyword evidence="2" id="KW-1185">Reference proteome</keyword>
<dbReference type="KEGG" id="pstg:E8M01_15730"/>
<evidence type="ECO:0000313" key="2">
    <source>
        <dbReference type="Proteomes" id="UP000298781"/>
    </source>
</evidence>
<sequence length="188" mass="20608">MIRKLTTDDARSTVEFGDRMIHANGLEMSLSHKIAMQSALLRRLWTVTTHALFFDDAIRDAMIVCVNEPGSREWLIQSELAAVFAGPAAAVALVDHAVTHFEGLDCRACWATAPAGFDQATAADNPAGRLGTYRRTVTGIIPAGVSFPNLPPPTHDPSVPWLQPDRRTYLASPPMPMDRSVIRYDRPA</sequence>